<reference evidence="7 8" key="1">
    <citation type="submission" date="2011-08" db="EMBL/GenBank/DDBJ databases">
        <title>The genome of the obligate endobacterium of an arbuscular mycorrhizal fungus reveals an interphylum network of nutritional interactions.</title>
        <authorList>
            <person name="Ghignone S."/>
            <person name="Salvioli A."/>
            <person name="Anca I."/>
            <person name="Lumini E."/>
            <person name="Ortu G."/>
            <person name="Petiti L."/>
            <person name="Cruveiller S."/>
            <person name="Bianciotto V."/>
            <person name="Piffanelli P."/>
            <person name="Lanfranco L."/>
            <person name="Bonfante P."/>
        </authorList>
    </citation>
    <scope>NUCLEOTIDE SEQUENCE [LARGE SCALE GENOMIC DNA]</scope>
    <source>
        <strain evidence="7 8">BEG34</strain>
    </source>
</reference>
<dbReference type="STRING" id="1070319.CAGGBEG34_220032"/>
<dbReference type="AlphaFoldDB" id="G2J935"/>
<dbReference type="InterPro" id="IPR002293">
    <property type="entry name" value="AA/rel_permease1"/>
</dbReference>
<keyword evidence="8" id="KW-1185">Reference proteome</keyword>
<keyword evidence="3 6" id="KW-0812">Transmembrane</keyword>
<evidence type="ECO:0000256" key="2">
    <source>
        <dbReference type="ARBA" id="ARBA00022448"/>
    </source>
</evidence>
<feature type="transmembrane region" description="Helical" evidence="6">
    <location>
        <begin position="411"/>
        <end position="432"/>
    </location>
</feature>
<evidence type="ECO:0000256" key="6">
    <source>
        <dbReference type="SAM" id="Phobius"/>
    </source>
</evidence>
<dbReference type="EMBL" id="CAFB01000039">
    <property type="protein sequence ID" value="CCD29282.1"/>
    <property type="molecule type" value="Genomic_DNA"/>
</dbReference>
<feature type="transmembrane region" description="Helical" evidence="6">
    <location>
        <begin position="70"/>
        <end position="90"/>
    </location>
</feature>
<evidence type="ECO:0000256" key="5">
    <source>
        <dbReference type="ARBA" id="ARBA00023136"/>
    </source>
</evidence>
<feature type="transmembrane region" description="Helical" evidence="6">
    <location>
        <begin position="206"/>
        <end position="224"/>
    </location>
</feature>
<dbReference type="eggNOG" id="COG0531">
    <property type="taxonomic scope" value="Bacteria"/>
</dbReference>
<evidence type="ECO:0000313" key="7">
    <source>
        <dbReference type="EMBL" id="CCD29282.1"/>
    </source>
</evidence>
<keyword evidence="2" id="KW-0813">Transport</keyword>
<feature type="transmembrane region" description="Helical" evidence="6">
    <location>
        <begin position="468"/>
        <end position="486"/>
    </location>
</feature>
<feature type="transmembrane region" description="Helical" evidence="6">
    <location>
        <begin position="255"/>
        <end position="276"/>
    </location>
</feature>
<dbReference type="GO" id="GO:0015171">
    <property type="term" value="F:amino acid transmembrane transporter activity"/>
    <property type="evidence" value="ECO:0007669"/>
    <property type="project" value="TreeGrafter"/>
</dbReference>
<dbReference type="GO" id="GO:0016020">
    <property type="term" value="C:membrane"/>
    <property type="evidence" value="ECO:0007669"/>
    <property type="project" value="UniProtKB-SubCell"/>
</dbReference>
<feature type="transmembrane region" description="Helical" evidence="6">
    <location>
        <begin position="42"/>
        <end position="64"/>
    </location>
</feature>
<dbReference type="PANTHER" id="PTHR43243:SF4">
    <property type="entry name" value="CATIONIC AMINO ACID TRANSPORTER 4"/>
    <property type="match status" value="1"/>
</dbReference>
<dbReference type="Proteomes" id="UP000054051">
    <property type="component" value="Unassembled WGS sequence"/>
</dbReference>
<dbReference type="RefSeq" id="WP_006682510.1">
    <property type="nucleotide sequence ID" value="NZ_CAFB01000039.1"/>
</dbReference>
<feature type="transmembrane region" description="Helical" evidence="6">
    <location>
        <begin position="288"/>
        <end position="308"/>
    </location>
</feature>
<proteinExistence type="predicted"/>
<feature type="transmembrane region" description="Helical" evidence="6">
    <location>
        <begin position="444"/>
        <end position="462"/>
    </location>
</feature>
<feature type="transmembrane region" description="Helical" evidence="6">
    <location>
        <begin position="174"/>
        <end position="194"/>
    </location>
</feature>
<dbReference type="Gene3D" id="1.20.1740.10">
    <property type="entry name" value="Amino acid/polyamine transporter I"/>
    <property type="match status" value="1"/>
</dbReference>
<dbReference type="PANTHER" id="PTHR43243">
    <property type="entry name" value="INNER MEMBRANE TRANSPORTER YGJI-RELATED"/>
    <property type="match status" value="1"/>
</dbReference>
<evidence type="ECO:0000256" key="3">
    <source>
        <dbReference type="ARBA" id="ARBA00022692"/>
    </source>
</evidence>
<gene>
    <name evidence="7" type="ORF">CAGGBEG34_220032</name>
</gene>
<evidence type="ECO:0000256" key="1">
    <source>
        <dbReference type="ARBA" id="ARBA00004141"/>
    </source>
</evidence>
<feature type="transmembrane region" description="Helical" evidence="6">
    <location>
        <begin position="341"/>
        <end position="363"/>
    </location>
</feature>
<keyword evidence="4 6" id="KW-1133">Transmembrane helix</keyword>
<evidence type="ECO:0000313" key="8">
    <source>
        <dbReference type="Proteomes" id="UP000054051"/>
    </source>
</evidence>
<keyword evidence="5 6" id="KW-0472">Membrane</keyword>
<protein>
    <submittedName>
        <fullName evidence="7">Cationic amino acid transporter</fullName>
    </submittedName>
</protein>
<dbReference type="PIRSF" id="PIRSF006060">
    <property type="entry name" value="AA_transporter"/>
    <property type="match status" value="1"/>
</dbReference>
<comment type="subcellular location">
    <subcellularLocation>
        <location evidence="1">Membrane</location>
        <topology evidence="1">Multi-pass membrane protein</topology>
    </subcellularLocation>
</comment>
<sequence length="502" mass="53176">MKTLWQKKSIPALETETLEMPEALSGADSAHRMRRTLSGLDVVLLGIGCVIGAGIFVLTGHAAAAFAGPSIMLSFALGALVCALSGLCYAEMASIVPVSGSAYTYAYATLGELVAWMIGWDLILEYCLGATTVAIGWSGYAGSILRNFGIVLPERWSESPFVYDAVAGWSRTGAWLNVPAMLIVAAATLLLTLGVQESTRVNNWMVVIKVAIVLIFIAAGIGYVDTANWVTPSNPNGAFIPPNSGQLGEFGFSGVLRGAAVVFFAYIGFDAVSCVAQETKNPRRNIPVGLLGSLAICAVLYVLVSYVLTGVVPFNRLHVPDPIAVGIDAIGMPWLSPLVKLGALVGLSSVILVLIMAQSRIFYVMAQDGLLPEFAAKIHPRFHTPYLTTLWIGAAVTALAGILPIGLAGELVSIGTLSAFVLVCIGVLALRIRQPELPRAFRTPAIYLVAPMGALSALFLMSGLPADTWIRLVLWMALGLSIYFAYGRHHSALNTHCLKAAA</sequence>
<accession>G2J935</accession>
<feature type="transmembrane region" description="Helical" evidence="6">
    <location>
        <begin position="102"/>
        <end position="123"/>
    </location>
</feature>
<comment type="caution">
    <text evidence="7">The sequence shown here is derived from an EMBL/GenBank/DDBJ whole genome shotgun (WGS) entry which is preliminary data.</text>
</comment>
<dbReference type="OrthoDB" id="9804700at2"/>
<organism evidence="7 8">
    <name type="scientific">Candidatus Glomeribacter gigasporarum BEG34</name>
    <dbReference type="NCBI Taxonomy" id="1070319"/>
    <lineage>
        <taxon>Bacteria</taxon>
        <taxon>Pseudomonadati</taxon>
        <taxon>Pseudomonadota</taxon>
        <taxon>Betaproteobacteria</taxon>
        <taxon>Burkholderiales</taxon>
        <taxon>Burkholderiaceae</taxon>
        <taxon>Candidatus Glomeribacter</taxon>
    </lineage>
</organism>
<dbReference type="Pfam" id="PF13520">
    <property type="entry name" value="AA_permease_2"/>
    <property type="match status" value="1"/>
</dbReference>
<feature type="transmembrane region" description="Helical" evidence="6">
    <location>
        <begin position="384"/>
        <end position="405"/>
    </location>
</feature>
<name>G2J935_9BURK</name>
<evidence type="ECO:0000256" key="4">
    <source>
        <dbReference type="ARBA" id="ARBA00022989"/>
    </source>
</evidence>